<name>T0K477_COLGC</name>
<sequence length="197" mass="22136">MSVMESHATKSASEDAHDAVIDVPTSSIDAESLSYRGSNGWLDQTNLTIEQMEALIDYLCTKYDAVEIGRLGTRSRLHRPGFIYDTLVIELTKTDFETFHHRLVALSSRIRDLPLLLRYNNGPLLNSEHTIDSGAARNHRFMSMGWRHSKVVGARGSFVQQTAYADQELRNADTAGEFIPYSDVFDPLIEIDSEVTL</sequence>
<evidence type="ECO:0000313" key="1">
    <source>
        <dbReference type="EMBL" id="EQB46629.1"/>
    </source>
</evidence>
<evidence type="ECO:0000313" key="2">
    <source>
        <dbReference type="Proteomes" id="UP000015530"/>
    </source>
</evidence>
<dbReference type="HOGENOM" id="CLU_1384057_0_0_1"/>
<organism evidence="1 2">
    <name type="scientific">Colletotrichum gloeosporioides (strain Cg-14)</name>
    <name type="common">Anthracnose fungus</name>
    <name type="synonym">Glomerella cingulata</name>
    <dbReference type="NCBI Taxonomy" id="1237896"/>
    <lineage>
        <taxon>Eukaryota</taxon>
        <taxon>Fungi</taxon>
        <taxon>Dikarya</taxon>
        <taxon>Ascomycota</taxon>
        <taxon>Pezizomycotina</taxon>
        <taxon>Sordariomycetes</taxon>
        <taxon>Hypocreomycetidae</taxon>
        <taxon>Glomerellales</taxon>
        <taxon>Glomerellaceae</taxon>
        <taxon>Colletotrichum</taxon>
        <taxon>Colletotrichum gloeosporioides species complex</taxon>
    </lineage>
</organism>
<accession>T0K477</accession>
<gene>
    <name evidence="1" type="ORF">CGLO_14307</name>
</gene>
<dbReference type="OrthoDB" id="5305386at2759"/>
<comment type="caution">
    <text evidence="1">The sequence shown here is derived from an EMBL/GenBank/DDBJ whole genome shotgun (WGS) entry which is preliminary data.</text>
</comment>
<reference evidence="2" key="1">
    <citation type="journal article" date="2013" name="Mol. Plant Microbe Interact.">
        <title>Global aspects of pacC regulation of pathogenicity genes in Colletotrichum gloeosporioides as revealed by transcriptome analysis.</title>
        <authorList>
            <person name="Alkan N."/>
            <person name="Meng X."/>
            <person name="Friedlander G."/>
            <person name="Reuveni E."/>
            <person name="Sukno S."/>
            <person name="Sherman A."/>
            <person name="Thon M."/>
            <person name="Fluhr R."/>
            <person name="Prusky D."/>
        </authorList>
    </citation>
    <scope>NUCLEOTIDE SEQUENCE [LARGE SCALE GENOMIC DNA]</scope>
    <source>
        <strain evidence="2">Cg-14</strain>
    </source>
</reference>
<dbReference type="AlphaFoldDB" id="T0K477"/>
<dbReference type="Proteomes" id="UP000015530">
    <property type="component" value="Unassembled WGS sequence"/>
</dbReference>
<dbReference type="EMBL" id="AMYD01003310">
    <property type="protein sequence ID" value="EQB46629.1"/>
    <property type="molecule type" value="Genomic_DNA"/>
</dbReference>
<protein>
    <submittedName>
        <fullName evidence="1">Uncharacterized protein</fullName>
    </submittedName>
</protein>
<proteinExistence type="predicted"/>